<organism evidence="2 3">
    <name type="scientific">Sphaeroforma arctica JP610</name>
    <dbReference type="NCBI Taxonomy" id="667725"/>
    <lineage>
        <taxon>Eukaryota</taxon>
        <taxon>Ichthyosporea</taxon>
        <taxon>Ichthyophonida</taxon>
        <taxon>Sphaeroforma</taxon>
    </lineage>
</organism>
<proteinExistence type="predicted"/>
<dbReference type="EMBL" id="KQ241626">
    <property type="protein sequence ID" value="KNC87015.1"/>
    <property type="molecule type" value="Genomic_DNA"/>
</dbReference>
<reference evidence="2 3" key="1">
    <citation type="submission" date="2011-02" db="EMBL/GenBank/DDBJ databases">
        <title>The Genome Sequence of Sphaeroforma arctica JP610.</title>
        <authorList>
            <consortium name="The Broad Institute Genome Sequencing Platform"/>
            <person name="Russ C."/>
            <person name="Cuomo C."/>
            <person name="Young S.K."/>
            <person name="Zeng Q."/>
            <person name="Gargeya S."/>
            <person name="Alvarado L."/>
            <person name="Berlin A."/>
            <person name="Chapman S.B."/>
            <person name="Chen Z."/>
            <person name="Freedman E."/>
            <person name="Gellesch M."/>
            <person name="Goldberg J."/>
            <person name="Griggs A."/>
            <person name="Gujja S."/>
            <person name="Heilman E."/>
            <person name="Heiman D."/>
            <person name="Howarth C."/>
            <person name="Mehta T."/>
            <person name="Neiman D."/>
            <person name="Pearson M."/>
            <person name="Roberts A."/>
            <person name="Saif S."/>
            <person name="Shea T."/>
            <person name="Shenoy N."/>
            <person name="Sisk P."/>
            <person name="Stolte C."/>
            <person name="Sykes S."/>
            <person name="White J."/>
            <person name="Yandava C."/>
            <person name="Burger G."/>
            <person name="Gray M.W."/>
            <person name="Holland P.W.H."/>
            <person name="King N."/>
            <person name="Lang F.B.F."/>
            <person name="Roger A.J."/>
            <person name="Ruiz-Trillo I."/>
            <person name="Haas B."/>
            <person name="Nusbaum C."/>
            <person name="Birren B."/>
        </authorList>
    </citation>
    <scope>NUCLEOTIDE SEQUENCE [LARGE SCALE GENOMIC DNA]</scope>
    <source>
        <strain evidence="2 3">JP610</strain>
    </source>
</reference>
<dbReference type="RefSeq" id="XP_014160917.1">
    <property type="nucleotide sequence ID" value="XM_014305442.1"/>
</dbReference>
<accession>A0A0L0GDD1</accession>
<evidence type="ECO:0000259" key="1">
    <source>
        <dbReference type="Pfam" id="PF16923"/>
    </source>
</evidence>
<dbReference type="Pfam" id="PF16923">
    <property type="entry name" value="Glyco_hydro_63N"/>
    <property type="match status" value="1"/>
</dbReference>
<dbReference type="OrthoDB" id="410058at2759"/>
<dbReference type="STRING" id="667725.A0A0L0GDD1"/>
<dbReference type="AlphaFoldDB" id="A0A0L0GDD1"/>
<feature type="non-terminal residue" evidence="2">
    <location>
        <position position="66"/>
    </location>
</feature>
<sequence length="66" mass="7625">MYCTLQLNVIHTLPLPLTTQFELRHGCEPHENLQQFGWTRHDGNAFGQQQIVDDGIVLTTEFVKFP</sequence>
<name>A0A0L0GDD1_9EUKA</name>
<dbReference type="GeneID" id="25901372"/>
<dbReference type="Gene3D" id="2.70.98.110">
    <property type="entry name" value="Glycosyl hydrolase family 63, N-terminal domain"/>
    <property type="match status" value="1"/>
</dbReference>
<gene>
    <name evidence="2" type="ORF">SARC_00868</name>
</gene>
<feature type="domain" description="Glycosyl hydrolase family 63 N-terminal" evidence="1">
    <location>
        <begin position="20"/>
        <end position="65"/>
    </location>
</feature>
<keyword evidence="3" id="KW-1185">Reference proteome</keyword>
<evidence type="ECO:0000313" key="2">
    <source>
        <dbReference type="EMBL" id="KNC87015.1"/>
    </source>
</evidence>
<dbReference type="InterPro" id="IPR031631">
    <property type="entry name" value="Glyco_hydro_63N"/>
</dbReference>
<dbReference type="InterPro" id="IPR038518">
    <property type="entry name" value="Glyco_hydro_63N_sf"/>
</dbReference>
<protein>
    <recommendedName>
        <fullName evidence="1">Glycosyl hydrolase family 63 N-terminal domain-containing protein</fullName>
    </recommendedName>
</protein>
<dbReference type="Proteomes" id="UP000054560">
    <property type="component" value="Unassembled WGS sequence"/>
</dbReference>
<evidence type="ECO:0000313" key="3">
    <source>
        <dbReference type="Proteomes" id="UP000054560"/>
    </source>
</evidence>